<dbReference type="AlphaFoldDB" id="A0A382M8Z7"/>
<feature type="non-terminal residue" evidence="1">
    <location>
        <position position="1"/>
    </location>
</feature>
<accession>A0A382M8Z7</accession>
<sequence length="357" mass="37929">MPYDVKNYKGASIASVLEGTVNTQTPLKLVGQNYKNYGQLIAENFVHIIENFSRDIAPTNPIVGQLWYKPADGHIYMLDQDANNKTKWKSMATLDIRTTDPVDDPSGYTPREGDFWFNSSADAGILNIRYRNDETGALTWGQLSVPVAADATLLFQNVYDDSAAGQTTTPPVSHACIKFVIDNKVIGIYSTGETEWSPLGKLLGSPLQITSGGSAVTYDVEANPDGSALHSNFPYIRAGLTLSGQYDPDIQAGSTEGLSYQVKFPAPAAGGTHAEGYPIINKALQSIESIVITNQGSGYTSSTLGTWNSNGASAFDQIEAGQGPSGTAPALVAVLGTAGTEFEDKIVSVTIGNDTNG</sequence>
<protein>
    <submittedName>
        <fullName evidence="1">Uncharacterized protein</fullName>
    </submittedName>
</protein>
<organism evidence="1">
    <name type="scientific">marine metagenome</name>
    <dbReference type="NCBI Taxonomy" id="408172"/>
    <lineage>
        <taxon>unclassified sequences</taxon>
        <taxon>metagenomes</taxon>
        <taxon>ecological metagenomes</taxon>
    </lineage>
</organism>
<evidence type="ECO:0000313" key="1">
    <source>
        <dbReference type="EMBL" id="SVC43681.1"/>
    </source>
</evidence>
<gene>
    <name evidence="1" type="ORF">METZ01_LOCUS296535</name>
</gene>
<feature type="non-terminal residue" evidence="1">
    <location>
        <position position="357"/>
    </location>
</feature>
<dbReference type="EMBL" id="UINC01091145">
    <property type="protein sequence ID" value="SVC43681.1"/>
    <property type="molecule type" value="Genomic_DNA"/>
</dbReference>
<reference evidence="1" key="1">
    <citation type="submission" date="2018-05" db="EMBL/GenBank/DDBJ databases">
        <authorList>
            <person name="Lanie J.A."/>
            <person name="Ng W.-L."/>
            <person name="Kazmierczak K.M."/>
            <person name="Andrzejewski T.M."/>
            <person name="Davidsen T.M."/>
            <person name="Wayne K.J."/>
            <person name="Tettelin H."/>
            <person name="Glass J.I."/>
            <person name="Rusch D."/>
            <person name="Podicherti R."/>
            <person name="Tsui H.-C.T."/>
            <person name="Winkler M.E."/>
        </authorList>
    </citation>
    <scope>NUCLEOTIDE SEQUENCE</scope>
</reference>
<name>A0A382M8Z7_9ZZZZ</name>
<proteinExistence type="predicted"/>